<evidence type="ECO:0000256" key="2">
    <source>
        <dbReference type="ARBA" id="ARBA00022692"/>
    </source>
</evidence>
<comment type="caution">
    <text evidence="6">The sequence shown here is derived from an EMBL/GenBank/DDBJ whole genome shotgun (WGS) entry which is preliminary data.</text>
</comment>
<dbReference type="Proteomes" id="UP000004210">
    <property type="component" value="Unassembled WGS sequence"/>
</dbReference>
<keyword evidence="7" id="KW-1185">Reference proteome</keyword>
<dbReference type="PANTHER" id="PTHR36985">
    <property type="entry name" value="TRANSLOCATION AND ASSEMBLY MODULE SUBUNIT TAMB"/>
    <property type="match status" value="1"/>
</dbReference>
<reference evidence="6 7" key="1">
    <citation type="journal article" date="2012" name="J. Bacteriol.">
        <title>Genome sequences for six rhodanobacter strains, isolated from soils and the terrestrial subsurface, with variable denitrification capabilities.</title>
        <authorList>
            <person name="Kostka J.E."/>
            <person name="Green S.J."/>
            <person name="Rishishwar L."/>
            <person name="Prakash O."/>
            <person name="Katz L.S."/>
            <person name="Marino-Ramirez L."/>
            <person name="Jordan I.K."/>
            <person name="Munk C."/>
            <person name="Ivanova N."/>
            <person name="Mikhailova N."/>
            <person name="Watson D.B."/>
            <person name="Brown S.D."/>
            <person name="Palumbo A.V."/>
            <person name="Brooks S.C."/>
        </authorList>
    </citation>
    <scope>NUCLEOTIDE SEQUENCE [LARGE SCALE GENOMIC DNA]</scope>
    <source>
        <strain evidence="7">Jip2T</strain>
    </source>
</reference>
<protein>
    <submittedName>
        <fullName evidence="6">Pathogenicity protein</fullName>
    </submittedName>
</protein>
<dbReference type="GO" id="GO:0009306">
    <property type="term" value="P:protein secretion"/>
    <property type="evidence" value="ECO:0007669"/>
    <property type="project" value="InterPro"/>
</dbReference>
<keyword evidence="3" id="KW-1133">Transmembrane helix</keyword>
<evidence type="ECO:0000313" key="6">
    <source>
        <dbReference type="EMBL" id="EIL91376.1"/>
    </source>
</evidence>
<dbReference type="STRING" id="1163408.UU9_04407"/>
<sequence>MKWFKRIAIAFAALLLIVAALLWWLLGTGAGLRFALTRAQAATDGALRVQQAQGRLIGPLDLAGVRFDDGKGTVVKVAKAHLDLRVWPLLAKRLHVLALDVDGVDVALPRPTDEATSSGGLSLQPPIELILDRVHVGTVKVTQNGQPLFASNTLDLAGSWTNNGIELRQLTLRAPDGHANLDGKLAIGENYQGNGKAAFGWKVGDTEYAGSVDAHSDGRQAQLALKLSAPTVVQLQLQLSQSGDYAWTGKLDAPRFDPKPILGNSSLKALAIAVQGHGDRYSGTLDGRLDLNDYQLLLQPLRASFSHDFDTLTLQQLTLGSPQIKGRVQASGTMHLAAKPLSAELDIRWNDLLLPADLAGQELASHGQLKASGSAEKYHATGDVDIGPPGKLAKLTLDLDGTTQLITLHTLALKQAQGGLQANGTLTLQPTFAWQAEATANKLDPGQLFAGWNGALDFDIASHGTLPANGPDATLDIRKLAGTLRERAVSGSGKLHLSSNEVVDGQLELASGGSTVKLDAQPGASNDIDLQLAIASLGDWLPNASGRMDGHFTIRGKQPELSINGQLHGQSVAWEQQKADTLQLIVGIPDISHPAGKLDLQTRNVYLQGLLFQQFNLLAEGSQGDHRLDVDALGTQLSGKLAVHGALKGSAWSGTLSTLNLEPQGMPGWRLLQPSKLSYNDGAMSLSETCLTAGDPQLCVAAKQDKVGNLDASYRLQALPLALLLNASGNADLPMRADGMLDGSGKIRRSAAGALSGNASIQSAQGSITYTDRPDEPLLRYDQLRLAAELAAAGQRVEVHAGLDDGGRLDGQITIRGAQQSLGGQLDMRLNNLAFIELFSTEVANVKGGVDGNFRFAGTLKQPAITGQAQVRDFAAEVPSAGLKLSKGQLTLSTTDAQQFLIHGQVTSGAGTLAINGNAGLGTNAQTHLTLKGSQFTAADIPAARVVISPDLTVKQDASGINIGGALSIDSADINAEKLPGSGATQASPDVVVVDEKQQQEAASKLPINARVKVDLGRKTHVVGMGLDGRVGGVLTVSERPGRATTGQGQLAVNGTYKAYGQNLQIQRGQLLFASTPIDNPGLNIRAVRKLNPNATIDEGQEVGLLVSGTAQRPILTVFSNPVMEQSDALSYLVTGKPLSQVKGGEGDMVGAAAQALGSAAGDLLAKSIGSRIGVDDIGVSSNEALGGSSAFTVGKYLSPRLYLSYGVGLFEPGEVITLRYRLSRRWNFEAQQATEFSRASLNYRIEK</sequence>
<comment type="subcellular location">
    <subcellularLocation>
        <location evidence="1">Membrane</location>
        <topology evidence="1">Single-pass membrane protein</topology>
    </subcellularLocation>
</comment>
<dbReference type="GO" id="GO:0097347">
    <property type="term" value="C:TAM protein secretion complex"/>
    <property type="evidence" value="ECO:0007669"/>
    <property type="project" value="TreeGrafter"/>
</dbReference>
<keyword evidence="4" id="KW-0472">Membrane</keyword>
<accession>I4VVY5</accession>
<evidence type="ECO:0000256" key="3">
    <source>
        <dbReference type="ARBA" id="ARBA00022989"/>
    </source>
</evidence>
<evidence type="ECO:0000313" key="7">
    <source>
        <dbReference type="Proteomes" id="UP000004210"/>
    </source>
</evidence>
<dbReference type="PATRIC" id="fig|1163408.3.peg.907"/>
<dbReference type="OrthoDB" id="5555605at2"/>
<evidence type="ECO:0000256" key="4">
    <source>
        <dbReference type="ARBA" id="ARBA00023136"/>
    </source>
</evidence>
<dbReference type="RefSeq" id="WP_007080522.1">
    <property type="nucleotide sequence ID" value="NZ_AJXU01000021.1"/>
</dbReference>
<feature type="domain" description="Translocation and assembly module TamB C-terminal" evidence="5">
    <location>
        <begin position="908"/>
        <end position="1247"/>
    </location>
</feature>
<evidence type="ECO:0000256" key="1">
    <source>
        <dbReference type="ARBA" id="ARBA00004167"/>
    </source>
</evidence>
<dbReference type="GO" id="GO:0005886">
    <property type="term" value="C:plasma membrane"/>
    <property type="evidence" value="ECO:0007669"/>
    <property type="project" value="InterPro"/>
</dbReference>
<dbReference type="AlphaFoldDB" id="I4VVY5"/>
<dbReference type="Pfam" id="PF04357">
    <property type="entry name" value="TamB"/>
    <property type="match status" value="1"/>
</dbReference>
<dbReference type="PANTHER" id="PTHR36985:SF1">
    <property type="entry name" value="TRANSLOCATION AND ASSEMBLY MODULE SUBUNIT TAMB"/>
    <property type="match status" value="1"/>
</dbReference>
<dbReference type="InterPro" id="IPR007452">
    <property type="entry name" value="TamB_C"/>
</dbReference>
<proteinExistence type="predicted"/>
<name>I4VVY5_9GAMM</name>
<gene>
    <name evidence="6" type="ORF">UU9_04407</name>
</gene>
<organism evidence="6 7">
    <name type="scientific">Rhodanobacter fulvus Jip2</name>
    <dbReference type="NCBI Taxonomy" id="1163408"/>
    <lineage>
        <taxon>Bacteria</taxon>
        <taxon>Pseudomonadati</taxon>
        <taxon>Pseudomonadota</taxon>
        <taxon>Gammaproteobacteria</taxon>
        <taxon>Lysobacterales</taxon>
        <taxon>Rhodanobacteraceae</taxon>
        <taxon>Rhodanobacter</taxon>
    </lineage>
</organism>
<keyword evidence="2" id="KW-0812">Transmembrane</keyword>
<dbReference type="eggNOG" id="COG2911">
    <property type="taxonomic scope" value="Bacteria"/>
</dbReference>
<dbReference type="EMBL" id="AJXU01000021">
    <property type="protein sequence ID" value="EIL91376.1"/>
    <property type="molecule type" value="Genomic_DNA"/>
</dbReference>
<evidence type="ECO:0000259" key="5">
    <source>
        <dbReference type="Pfam" id="PF04357"/>
    </source>
</evidence>